<accession>A0A158PCY3</accession>
<evidence type="ECO:0000313" key="2">
    <source>
        <dbReference type="Proteomes" id="UP000267027"/>
    </source>
</evidence>
<name>A0A158PCY3_ANGCS</name>
<protein>
    <submittedName>
        <fullName evidence="3">Helitron_like_N domain-containing protein</fullName>
    </submittedName>
</protein>
<dbReference type="AlphaFoldDB" id="A0A158PCY3"/>
<gene>
    <name evidence="1" type="ORF">ACOC_LOCUS29</name>
</gene>
<sequence>MIFIEHFITCNIDGSPLSLPAIIICNRMPFSQDGTDSVNRDLRQDPVIRYLLEWARPSLRDEPDYVRLSHTYLNAGQTILLQYLPQNNRNQSINQMEYMCQSVINSCSYKRNIQAYECCKNVIYKVATTNGLCWVFYDRYMSQDSSQPMQQFSLTFQMSRNSWYSQQTTPIHPGIDIYLKENVNDIMTIVNQLENPIRLLDKKGIHIKIHKEKRVDLRRKLCGSSLSDAELADKNALARNETNILMCVIMISMQYCGCHPLLAEMIPEISLRDFSLRVNSTQVCTLDQYETCARPYVHMARPSSWLEPVPKDMLGAADISYCRRKNPYPCQTVSYPGIIDHYDLPSVYQNTQDFVARLVLQYTTTQVTEVLKTNGSNVYELLSYIGYNIATWFTIAKFFETDTSYFQKCYLCSYDFIIQAPLTCISGCYL</sequence>
<organism evidence="3">
    <name type="scientific">Angiostrongylus costaricensis</name>
    <name type="common">Nematode worm</name>
    <dbReference type="NCBI Taxonomy" id="334426"/>
    <lineage>
        <taxon>Eukaryota</taxon>
        <taxon>Metazoa</taxon>
        <taxon>Ecdysozoa</taxon>
        <taxon>Nematoda</taxon>
        <taxon>Chromadorea</taxon>
        <taxon>Rhabditida</taxon>
        <taxon>Rhabditina</taxon>
        <taxon>Rhabditomorpha</taxon>
        <taxon>Strongyloidea</taxon>
        <taxon>Metastrongylidae</taxon>
        <taxon>Angiostrongylus</taxon>
    </lineage>
</organism>
<dbReference type="EMBL" id="UYYA01000002">
    <property type="protein sequence ID" value="VDM51614.1"/>
    <property type="molecule type" value="Genomic_DNA"/>
</dbReference>
<dbReference type="STRING" id="334426.A0A158PCY3"/>
<reference evidence="1 2" key="2">
    <citation type="submission" date="2018-11" db="EMBL/GenBank/DDBJ databases">
        <authorList>
            <consortium name="Pathogen Informatics"/>
        </authorList>
    </citation>
    <scope>NUCLEOTIDE SEQUENCE [LARGE SCALE GENOMIC DNA]</scope>
    <source>
        <strain evidence="1 2">Costa Rica</strain>
    </source>
</reference>
<evidence type="ECO:0000313" key="3">
    <source>
        <dbReference type="WBParaSite" id="ACOC_0000002801-mRNA-1"/>
    </source>
</evidence>
<dbReference type="OMA" id="TQDYVSR"/>
<dbReference type="WBParaSite" id="ACOC_0000002801-mRNA-1">
    <property type="protein sequence ID" value="ACOC_0000002801-mRNA-1"/>
    <property type="gene ID" value="ACOC_0000002801"/>
</dbReference>
<keyword evidence="2" id="KW-1185">Reference proteome</keyword>
<evidence type="ECO:0000313" key="1">
    <source>
        <dbReference type="EMBL" id="VDM51614.1"/>
    </source>
</evidence>
<reference evidence="3" key="1">
    <citation type="submission" date="2016-04" db="UniProtKB">
        <authorList>
            <consortium name="WormBaseParasite"/>
        </authorList>
    </citation>
    <scope>IDENTIFICATION</scope>
</reference>
<proteinExistence type="predicted"/>
<dbReference type="Proteomes" id="UP000267027">
    <property type="component" value="Unassembled WGS sequence"/>
</dbReference>
<dbReference type="OrthoDB" id="5820377at2759"/>